<keyword evidence="1" id="KW-1133">Transmembrane helix</keyword>
<dbReference type="NCBIfam" id="TIGR00341">
    <property type="entry name" value="TIGR00341 family protein"/>
    <property type="match status" value="1"/>
</dbReference>
<feature type="transmembrane region" description="Helical" evidence="1">
    <location>
        <begin position="205"/>
        <end position="226"/>
    </location>
</feature>
<dbReference type="PANTHER" id="PTHR20992:SF9">
    <property type="entry name" value="AT15442P-RELATED"/>
    <property type="match status" value="1"/>
</dbReference>
<reference evidence="2" key="1">
    <citation type="submission" date="2020-04" db="EMBL/GenBank/DDBJ databases">
        <authorList>
            <person name="Zhang T."/>
        </authorList>
    </citation>
    <scope>NUCLEOTIDE SEQUENCE</scope>
    <source>
        <strain evidence="2">HKST-UBA79</strain>
    </source>
</reference>
<accession>A0A955EBQ4</accession>
<reference evidence="2" key="2">
    <citation type="journal article" date="2021" name="Microbiome">
        <title>Successional dynamics and alternative stable states in a saline activated sludge microbial community over 9 years.</title>
        <authorList>
            <person name="Wang Y."/>
            <person name="Ye J."/>
            <person name="Ju F."/>
            <person name="Liu L."/>
            <person name="Boyd J.A."/>
            <person name="Deng Y."/>
            <person name="Parks D.H."/>
            <person name="Jiang X."/>
            <person name="Yin X."/>
            <person name="Woodcroft B.J."/>
            <person name="Tyson G.W."/>
            <person name="Hugenholtz P."/>
            <person name="Polz M.F."/>
            <person name="Zhang T."/>
        </authorList>
    </citation>
    <scope>NUCLEOTIDE SEQUENCE</scope>
    <source>
        <strain evidence="2">HKST-UBA79</strain>
    </source>
</reference>
<evidence type="ECO:0000313" key="2">
    <source>
        <dbReference type="EMBL" id="MCA9308007.1"/>
    </source>
</evidence>
<proteinExistence type="predicted"/>
<dbReference type="Pfam" id="PF04087">
    <property type="entry name" value="DUF389"/>
    <property type="match status" value="1"/>
</dbReference>
<name>A0A955EBQ4_UNCKA</name>
<keyword evidence="1" id="KW-0812">Transmembrane</keyword>
<feature type="transmembrane region" description="Helical" evidence="1">
    <location>
        <begin position="170"/>
        <end position="193"/>
    </location>
</feature>
<feature type="transmembrane region" description="Helical" evidence="1">
    <location>
        <begin position="106"/>
        <end position="124"/>
    </location>
</feature>
<sequence length="244" mass="26884">MSNADMVTSLIPSKSTSFFKGFFLLPKLKEYQEKRVAIQRLIEESHADLDYFILLILATIIITIGLVQDNTSIVIGGMLIAPLLSSVLAFGLSFVTYNLMSIVRSFWTIFRSLLIAMFVSFVVAKFIEIPDPYNSEIVSRLNPTWVYVHFALVSGFAATYSWAKPKLSETLPGVAVAVALLPPVCVMGIALGIEDQLMLKGAFSTFIVNFSGIVIAAILTFTILRFDRLKTVEALKVQEEAASA</sequence>
<comment type="caution">
    <text evidence="2">The sequence shown here is derived from an EMBL/GenBank/DDBJ whole genome shotgun (WGS) entry which is preliminary data.</text>
</comment>
<gene>
    <name evidence="2" type="ORF">KC980_00695</name>
</gene>
<dbReference type="PANTHER" id="PTHR20992">
    <property type="entry name" value="AT15442P-RELATED"/>
    <property type="match status" value="1"/>
</dbReference>
<evidence type="ECO:0000313" key="3">
    <source>
        <dbReference type="Proteomes" id="UP000740557"/>
    </source>
</evidence>
<dbReference type="AlphaFoldDB" id="A0A955EBQ4"/>
<evidence type="ECO:0000256" key="1">
    <source>
        <dbReference type="SAM" id="Phobius"/>
    </source>
</evidence>
<keyword evidence="1" id="KW-0472">Membrane</keyword>
<feature type="transmembrane region" description="Helical" evidence="1">
    <location>
        <begin position="144"/>
        <end position="163"/>
    </location>
</feature>
<organism evidence="2 3">
    <name type="scientific">candidate division WWE3 bacterium</name>
    <dbReference type="NCBI Taxonomy" id="2053526"/>
    <lineage>
        <taxon>Bacteria</taxon>
        <taxon>Katanobacteria</taxon>
    </lineage>
</organism>
<dbReference type="InterPro" id="IPR005240">
    <property type="entry name" value="DUF389"/>
</dbReference>
<dbReference type="Proteomes" id="UP000740557">
    <property type="component" value="Unassembled WGS sequence"/>
</dbReference>
<feature type="transmembrane region" description="Helical" evidence="1">
    <location>
        <begin position="49"/>
        <end position="67"/>
    </location>
</feature>
<feature type="transmembrane region" description="Helical" evidence="1">
    <location>
        <begin position="73"/>
        <end position="94"/>
    </location>
</feature>
<protein>
    <submittedName>
        <fullName evidence="2">TIGR00341 family protein</fullName>
    </submittedName>
</protein>
<dbReference type="EMBL" id="JAGQNX010000019">
    <property type="protein sequence ID" value="MCA9308007.1"/>
    <property type="molecule type" value="Genomic_DNA"/>
</dbReference>